<dbReference type="InParanoid" id="Q22US3"/>
<reference evidence="3" key="1">
    <citation type="journal article" date="2006" name="PLoS Biol.">
        <title>Macronuclear genome sequence of the ciliate Tetrahymena thermophila, a model eukaryote.</title>
        <authorList>
            <person name="Eisen J.A."/>
            <person name="Coyne R.S."/>
            <person name="Wu M."/>
            <person name="Wu D."/>
            <person name="Thiagarajan M."/>
            <person name="Wortman J.R."/>
            <person name="Badger J.H."/>
            <person name="Ren Q."/>
            <person name="Amedeo P."/>
            <person name="Jones K.M."/>
            <person name="Tallon L.J."/>
            <person name="Delcher A.L."/>
            <person name="Salzberg S.L."/>
            <person name="Silva J.C."/>
            <person name="Haas B.J."/>
            <person name="Majoros W.H."/>
            <person name="Farzad M."/>
            <person name="Carlton J.M."/>
            <person name="Smith R.K. Jr."/>
            <person name="Garg J."/>
            <person name="Pearlman R.E."/>
            <person name="Karrer K.M."/>
            <person name="Sun L."/>
            <person name="Manning G."/>
            <person name="Elde N.C."/>
            <person name="Turkewitz A.P."/>
            <person name="Asai D.J."/>
            <person name="Wilkes D.E."/>
            <person name="Wang Y."/>
            <person name="Cai H."/>
            <person name="Collins K."/>
            <person name="Stewart B.A."/>
            <person name="Lee S.R."/>
            <person name="Wilamowska K."/>
            <person name="Weinberg Z."/>
            <person name="Ruzzo W.L."/>
            <person name="Wloga D."/>
            <person name="Gaertig J."/>
            <person name="Frankel J."/>
            <person name="Tsao C.-C."/>
            <person name="Gorovsky M.A."/>
            <person name="Keeling P.J."/>
            <person name="Waller R.F."/>
            <person name="Patron N.J."/>
            <person name="Cherry J.M."/>
            <person name="Stover N.A."/>
            <person name="Krieger C.J."/>
            <person name="del Toro C."/>
            <person name="Ryder H.F."/>
            <person name="Williamson S.C."/>
            <person name="Barbeau R.A."/>
            <person name="Hamilton E.P."/>
            <person name="Orias E."/>
        </authorList>
    </citation>
    <scope>NUCLEOTIDE SEQUENCE [LARGE SCALE GENOMIC DNA]</scope>
    <source>
        <strain evidence="3">SB210</strain>
    </source>
</reference>
<protein>
    <submittedName>
        <fullName evidence="2">von willebrand factor type A domain protein</fullName>
    </submittedName>
</protein>
<gene>
    <name evidence="2" type="ORF">TTHERM_00848060</name>
</gene>
<dbReference type="GeneID" id="7840332"/>
<evidence type="ECO:0000313" key="3">
    <source>
        <dbReference type="Proteomes" id="UP000009168"/>
    </source>
</evidence>
<feature type="transmembrane region" description="Helical" evidence="1">
    <location>
        <begin position="7"/>
        <end position="27"/>
    </location>
</feature>
<organism evidence="2 3">
    <name type="scientific">Tetrahymena thermophila (strain SB210)</name>
    <dbReference type="NCBI Taxonomy" id="312017"/>
    <lineage>
        <taxon>Eukaryota</taxon>
        <taxon>Sar</taxon>
        <taxon>Alveolata</taxon>
        <taxon>Ciliophora</taxon>
        <taxon>Intramacronucleata</taxon>
        <taxon>Oligohymenophorea</taxon>
        <taxon>Hymenostomatida</taxon>
        <taxon>Tetrahymenina</taxon>
        <taxon>Tetrahymenidae</taxon>
        <taxon>Tetrahymena</taxon>
    </lineage>
</organism>
<evidence type="ECO:0000313" key="2">
    <source>
        <dbReference type="EMBL" id="EAR89053.2"/>
    </source>
</evidence>
<dbReference type="Proteomes" id="UP000009168">
    <property type="component" value="Unassembled WGS sequence"/>
</dbReference>
<dbReference type="EMBL" id="GG662825">
    <property type="protein sequence ID" value="EAR89053.2"/>
    <property type="molecule type" value="Genomic_DNA"/>
</dbReference>
<keyword evidence="1" id="KW-1133">Transmembrane helix</keyword>
<sequence>MSVKIKIFYILYLPSFCLYQLLLFLLLNNKLSKNQDKSQSIQYNQKYYLYFYSKYKNNQSAQTKKEKKRIQERISDHIRLKMNQLLSAENLNLSEQELLLLSKSYRSCPQHPKNWIVSLSTNPNSTQFLQCARCLSQNPNQNTLDLISLIEENEKTLFHNWPVQGDNQLQQKLQVIFQGDFSVEGLQQRIISYFQNLRKSIEQRINEKEQQMLQQAKSLWNIGEQVIIQYNQFAEKDNLKKIITQLNGDFNKQNLLLKETICRIFNNQNNYKQILQETVNRFENFQSLINFDTAQEVNQNILKLLDSIDMFVIKNFQDIKVNTHFQNQDFKFDNLNNVRVKDMTTSQLIVKLISNQLNYCSKELFGKLQEIIKNLSLIIDQYNVKDFLNEDLLKIDFQKLESYQVDLIKNISEYINTNHIRNDQNNQKKQILMNLISNKFNHCSQNFLNNLQNNFDQILPFINNIDFSNYLLPDKLSITGEQLTEQQIIEISNLTKSIETNNTMNNQNEIEEQEQKLNQDIKNLISLIENKTNFCSAQFIQNVKEVTNNYKQIIKNLFLNENIFQNGHNTNINFSKFNENQLNNLQKLADKISELTLKFGDNYYNSQSPIKEQQNYSQIVSCLLGNNKIIDKLLVDFPILETQQLTSLKLNIDFFKTNYINSQKLILEKNKQNNHYIVKQPSNLEGQIMTCNKLEPNLNYIFRCKVNKYLNCNGGICFGIMKTECIHSQWQGSEQCCFYSNGNIYGLNKIIKGKNLYEVRDQINFVEIRVNVQTRKVLFMDYPDYKNINQMKEENMLVNTNYSFGVCFNYPGDDYQVEIESYVVYELILDQYQ</sequence>
<keyword evidence="3" id="KW-1185">Reference proteome</keyword>
<name>Q22US3_TETTS</name>
<proteinExistence type="predicted"/>
<accession>Q22US3</accession>
<dbReference type="KEGG" id="tet:TTHERM_00848060"/>
<keyword evidence="1" id="KW-0812">Transmembrane</keyword>
<keyword evidence="1" id="KW-0472">Membrane</keyword>
<evidence type="ECO:0000256" key="1">
    <source>
        <dbReference type="SAM" id="Phobius"/>
    </source>
</evidence>
<dbReference type="RefSeq" id="XP_001009298.2">
    <property type="nucleotide sequence ID" value="XM_001009298.2"/>
</dbReference>
<dbReference type="HOGENOM" id="CLU_011289_1_0_1"/>
<dbReference type="AlphaFoldDB" id="Q22US3"/>